<feature type="transmembrane region" description="Helical" evidence="11">
    <location>
        <begin position="450"/>
        <end position="475"/>
    </location>
</feature>
<keyword evidence="4" id="KW-0337">GPI-anchor biosynthesis</keyword>
<evidence type="ECO:0000256" key="11">
    <source>
        <dbReference type="SAM" id="Phobius"/>
    </source>
</evidence>
<dbReference type="GO" id="GO:0051377">
    <property type="term" value="F:mannose-ethanolamine phosphotransferase activity"/>
    <property type="evidence" value="ECO:0007669"/>
    <property type="project" value="InterPro"/>
</dbReference>
<keyword evidence="10" id="KW-0325">Glycoprotein</keyword>
<feature type="transmembrane region" description="Helical" evidence="11">
    <location>
        <begin position="588"/>
        <end position="608"/>
    </location>
</feature>
<reference evidence="12" key="1">
    <citation type="submission" date="2022-01" db="EMBL/GenBank/DDBJ databases">
        <authorList>
            <person name="King R."/>
        </authorList>
    </citation>
    <scope>NUCLEOTIDE SEQUENCE</scope>
</reference>
<dbReference type="AlphaFoldDB" id="A0A9N9QP56"/>
<dbReference type="InterPro" id="IPR037675">
    <property type="entry name" value="PIG-O_N"/>
</dbReference>
<keyword evidence="13" id="KW-1185">Reference proteome</keyword>
<evidence type="ECO:0000256" key="6">
    <source>
        <dbReference type="ARBA" id="ARBA00022692"/>
    </source>
</evidence>
<comment type="pathway">
    <text evidence="2">Glycolipid biosynthesis; glycosylphosphatidylinositol-anchor biosynthesis.</text>
</comment>
<dbReference type="PANTHER" id="PTHR23071:SF1">
    <property type="entry name" value="GPI ETHANOLAMINE PHOSPHATE TRANSFERASE 3"/>
    <property type="match status" value="1"/>
</dbReference>
<protein>
    <recommendedName>
        <fullName evidence="14">GPI ethanolamine phosphate transferase 3</fullName>
    </recommendedName>
</protein>
<dbReference type="GO" id="GO:0006506">
    <property type="term" value="P:GPI anchor biosynthetic process"/>
    <property type="evidence" value="ECO:0007669"/>
    <property type="project" value="UniProtKB-KW"/>
</dbReference>
<feature type="transmembrane region" description="Helical" evidence="11">
    <location>
        <begin position="899"/>
        <end position="923"/>
    </location>
</feature>
<evidence type="ECO:0000256" key="10">
    <source>
        <dbReference type="ARBA" id="ARBA00023180"/>
    </source>
</evidence>
<proteinExistence type="inferred from homology"/>
<evidence type="ECO:0000256" key="5">
    <source>
        <dbReference type="ARBA" id="ARBA00022679"/>
    </source>
</evidence>
<feature type="transmembrane region" description="Helical" evidence="11">
    <location>
        <begin position="935"/>
        <end position="954"/>
    </location>
</feature>
<feature type="transmembrane region" description="Helical" evidence="11">
    <location>
        <begin position="678"/>
        <end position="696"/>
    </location>
</feature>
<feature type="transmembrane region" description="Helical" evidence="11">
    <location>
        <begin position="742"/>
        <end position="763"/>
    </location>
</feature>
<name>A0A9N9QP56_9CUCU</name>
<feature type="transmembrane region" description="Helical" evidence="11">
    <location>
        <begin position="7"/>
        <end position="25"/>
    </location>
</feature>
<feature type="transmembrane region" description="Helical" evidence="11">
    <location>
        <begin position="1021"/>
        <end position="1043"/>
    </location>
</feature>
<dbReference type="InterPro" id="IPR039524">
    <property type="entry name" value="PIGO/GPI13"/>
</dbReference>
<comment type="subcellular location">
    <subcellularLocation>
        <location evidence="1">Endoplasmic reticulum membrane</location>
        <topology evidence="1">Multi-pass membrane protein</topology>
    </subcellularLocation>
</comment>
<feature type="transmembrane region" description="Helical" evidence="11">
    <location>
        <begin position="530"/>
        <end position="551"/>
    </location>
</feature>
<dbReference type="CDD" id="cd16023">
    <property type="entry name" value="GPI_EPT_3"/>
    <property type="match status" value="1"/>
</dbReference>
<feature type="transmembrane region" description="Helical" evidence="11">
    <location>
        <begin position="710"/>
        <end position="730"/>
    </location>
</feature>
<dbReference type="Gene3D" id="3.40.720.10">
    <property type="entry name" value="Alkaline Phosphatase, subunit A"/>
    <property type="match status" value="1"/>
</dbReference>
<dbReference type="Pfam" id="PF01663">
    <property type="entry name" value="Phosphodiest"/>
    <property type="match status" value="1"/>
</dbReference>
<evidence type="ECO:0000313" key="12">
    <source>
        <dbReference type="EMBL" id="CAG9766190.1"/>
    </source>
</evidence>
<evidence type="ECO:0000313" key="13">
    <source>
        <dbReference type="Proteomes" id="UP001152799"/>
    </source>
</evidence>
<dbReference type="OrthoDB" id="272139at2759"/>
<feature type="transmembrane region" description="Helical" evidence="11">
    <location>
        <begin position="487"/>
        <end position="510"/>
    </location>
</feature>
<feature type="transmembrane region" description="Helical" evidence="11">
    <location>
        <begin position="563"/>
        <end position="582"/>
    </location>
</feature>
<accession>A0A9N9QP56</accession>
<evidence type="ECO:0000256" key="2">
    <source>
        <dbReference type="ARBA" id="ARBA00004687"/>
    </source>
</evidence>
<gene>
    <name evidence="12" type="ORF">CEUTPL_LOCUS6778</name>
</gene>
<feature type="transmembrane region" description="Helical" evidence="11">
    <location>
        <begin position="868"/>
        <end position="887"/>
    </location>
</feature>
<keyword evidence="5" id="KW-0808">Transferase</keyword>
<dbReference type="InterPro" id="IPR017850">
    <property type="entry name" value="Alkaline_phosphatase_core_sf"/>
</dbReference>
<comment type="similarity">
    <text evidence="3">Belongs to the PIGG/PIGN/PIGO family. PIGO subfamily.</text>
</comment>
<feature type="transmembrane region" description="Helical" evidence="11">
    <location>
        <begin position="620"/>
        <end position="641"/>
    </location>
</feature>
<feature type="transmembrane region" description="Helical" evidence="11">
    <location>
        <begin position="834"/>
        <end position="856"/>
    </location>
</feature>
<dbReference type="Proteomes" id="UP001152799">
    <property type="component" value="Chromosome 3"/>
</dbReference>
<keyword evidence="7" id="KW-0256">Endoplasmic reticulum</keyword>
<feature type="transmembrane region" description="Helical" evidence="11">
    <location>
        <begin position="804"/>
        <end position="828"/>
    </location>
</feature>
<dbReference type="SUPFAM" id="SSF53649">
    <property type="entry name" value="Alkaline phosphatase-like"/>
    <property type="match status" value="1"/>
</dbReference>
<dbReference type="EMBL" id="OU892279">
    <property type="protein sequence ID" value="CAG9766190.1"/>
    <property type="molecule type" value="Genomic_DNA"/>
</dbReference>
<organism evidence="12 13">
    <name type="scientific">Ceutorhynchus assimilis</name>
    <name type="common">cabbage seed weevil</name>
    <dbReference type="NCBI Taxonomy" id="467358"/>
    <lineage>
        <taxon>Eukaryota</taxon>
        <taxon>Metazoa</taxon>
        <taxon>Ecdysozoa</taxon>
        <taxon>Arthropoda</taxon>
        <taxon>Hexapoda</taxon>
        <taxon>Insecta</taxon>
        <taxon>Pterygota</taxon>
        <taxon>Neoptera</taxon>
        <taxon>Endopterygota</taxon>
        <taxon>Coleoptera</taxon>
        <taxon>Polyphaga</taxon>
        <taxon>Cucujiformia</taxon>
        <taxon>Curculionidae</taxon>
        <taxon>Ceutorhynchinae</taxon>
        <taxon>Ceutorhynchus</taxon>
    </lineage>
</organism>
<evidence type="ECO:0000256" key="7">
    <source>
        <dbReference type="ARBA" id="ARBA00022824"/>
    </source>
</evidence>
<keyword evidence="9 11" id="KW-0472">Membrane</keyword>
<evidence type="ECO:0000256" key="1">
    <source>
        <dbReference type="ARBA" id="ARBA00004477"/>
    </source>
</evidence>
<dbReference type="InterPro" id="IPR002591">
    <property type="entry name" value="Phosphodiest/P_Trfase"/>
</dbReference>
<evidence type="ECO:0000256" key="3">
    <source>
        <dbReference type="ARBA" id="ARBA00008695"/>
    </source>
</evidence>
<sequence>MKRKLKYILTILWFAYLITASILLFKKGFLLTREVQDKNATCSLLAPLERNCPSAHDESVDCISNDRILMQSLFDNANSFCYKTNTKVILLVVDALRYDFTVYDEENSDPLPYENKLPVIRNVLKEFPESSHLYKFIADPPTTTMQRLKALTTGSLPTFIDAGSNFATSEINEDNIIDQVIKNAGKVIFMGDDTWANLFPKRFLRNYPYPSFDVWDLDTVDKGVMSTLIPELKNSDWNFLIGHFLGVDHCGHRYGPNHPEMTRKLSEINNAIEYVMTNMDDDMILFVIGDHGMTVTGDHGGESLDETTAAMFVHSKQSLLPFDRQKRAVKQVDLVPTLSALLGIPIPFQNLGILIKSALPMPNYKTGPNYNTWQLPLFWLWGNLEQVINYIREYSKMSSIFDEEYLKMHFETYESLREELPSIDSEEKFLKFSKKVEEFLIKIRTLCEEVWIQFDAFSISNGLTFLFLSIFFMFIISDGIPLKDLPLAIEGSFVIVCIIGLIFSVIAVAVLSFSDIIGDSLYSSILITNILSHLMFLLPLIQNWGVISFNWHTKNKTYGIINFMCRFVLIFSVAGVFSNSFINEESSVLLFLLVTVILLNILGIASFLKNESNTKKKNSDTISMGLFLKLAFGAVVILVLLRTSMYFWRCRIEQEWCFKGSNSEIGNNYKSESSKLQWCYSVVSLSLMLSLIRMWLKKCGNLNGNLIPEIFTKLIPNVILVCIAGFWVLQKLSGNTSSVSRMSNYLALSVYCLTFISLTVLLFKPLCVSIIFTGNDEHSNVISNIFNKIKGTLNKKNNDNGAPIVCGLGTAYSAVYILISIYFTFLFALVLGNVFAFSVVIMIVVGSFFLLATSILRIKMAETPDDLLNVPTIAILGWILLSQYFFFATGHQPSFPNVAWESASIGTSGLITNTYVLGALIILNTFGSYMLAGMLLPLLVIAPFTLLILMPSLVGRQKEFAGGPQKGEMILFEKERLTMSTLFSVSCKYIAGHSIKVFAIMLAATIHCRHLMVWNVFAPKFIFEAIGLFVTSASVLLGFLIFLRVHSQVEQFVNKLNKMN</sequence>
<dbReference type="PANTHER" id="PTHR23071">
    <property type="entry name" value="PHOSPHATIDYLINOSITOL GLYCAN"/>
    <property type="match status" value="1"/>
</dbReference>
<evidence type="ECO:0000256" key="9">
    <source>
        <dbReference type="ARBA" id="ARBA00023136"/>
    </source>
</evidence>
<evidence type="ECO:0000256" key="8">
    <source>
        <dbReference type="ARBA" id="ARBA00022989"/>
    </source>
</evidence>
<evidence type="ECO:0008006" key="14">
    <source>
        <dbReference type="Google" id="ProtNLM"/>
    </source>
</evidence>
<keyword evidence="8 11" id="KW-1133">Transmembrane helix</keyword>
<evidence type="ECO:0000256" key="4">
    <source>
        <dbReference type="ARBA" id="ARBA00022502"/>
    </source>
</evidence>
<keyword evidence="6 11" id="KW-0812">Transmembrane</keyword>
<dbReference type="GO" id="GO:0005789">
    <property type="term" value="C:endoplasmic reticulum membrane"/>
    <property type="evidence" value="ECO:0007669"/>
    <property type="project" value="UniProtKB-SubCell"/>
</dbReference>